<name>A0A9D1S9G7_9FIRM</name>
<gene>
    <name evidence="1" type="ORF">IAB70_02280</name>
</gene>
<sequence length="134" mass="15754">MQLFGNTIQLLNMHKEVNTLEKQQCEGLENYIEDYEEETGIKVTKAKFFKFSNMKRYGFFDGISNYSVLAYDGAACTWSSIGTINFYTNRNFEKCQLTIQGNEEIWKEYILLRVEGFEQNFVCMGDTLYYLAYI</sequence>
<dbReference type="AlphaFoldDB" id="A0A9D1S9G7"/>
<evidence type="ECO:0000313" key="1">
    <source>
        <dbReference type="EMBL" id="HIU51442.1"/>
    </source>
</evidence>
<organism evidence="1 2">
    <name type="scientific">Candidatus Merdicola faecigallinarum</name>
    <dbReference type="NCBI Taxonomy" id="2840862"/>
    <lineage>
        <taxon>Bacteria</taxon>
        <taxon>Bacillati</taxon>
        <taxon>Bacillota</taxon>
        <taxon>Clostridia</taxon>
        <taxon>Candidatus Merdicola</taxon>
    </lineage>
</organism>
<reference evidence="1" key="1">
    <citation type="submission" date="2020-10" db="EMBL/GenBank/DDBJ databases">
        <authorList>
            <person name="Gilroy R."/>
        </authorList>
    </citation>
    <scope>NUCLEOTIDE SEQUENCE</scope>
    <source>
        <strain evidence="1">CHK195-15760</strain>
    </source>
</reference>
<proteinExistence type="predicted"/>
<protein>
    <submittedName>
        <fullName evidence="1">Uncharacterized protein</fullName>
    </submittedName>
</protein>
<dbReference type="Proteomes" id="UP000824093">
    <property type="component" value="Unassembled WGS sequence"/>
</dbReference>
<evidence type="ECO:0000313" key="2">
    <source>
        <dbReference type="Proteomes" id="UP000824093"/>
    </source>
</evidence>
<reference evidence="1" key="2">
    <citation type="journal article" date="2021" name="PeerJ">
        <title>Extensive microbial diversity within the chicken gut microbiome revealed by metagenomics and culture.</title>
        <authorList>
            <person name="Gilroy R."/>
            <person name="Ravi A."/>
            <person name="Getino M."/>
            <person name="Pursley I."/>
            <person name="Horton D.L."/>
            <person name="Alikhan N.F."/>
            <person name="Baker D."/>
            <person name="Gharbi K."/>
            <person name="Hall N."/>
            <person name="Watson M."/>
            <person name="Adriaenssens E.M."/>
            <person name="Foster-Nyarko E."/>
            <person name="Jarju S."/>
            <person name="Secka A."/>
            <person name="Antonio M."/>
            <person name="Oren A."/>
            <person name="Chaudhuri R.R."/>
            <person name="La Ragione R."/>
            <person name="Hildebrand F."/>
            <person name="Pallen M.J."/>
        </authorList>
    </citation>
    <scope>NUCLEOTIDE SEQUENCE</scope>
    <source>
        <strain evidence="1">CHK195-15760</strain>
    </source>
</reference>
<comment type="caution">
    <text evidence="1">The sequence shown here is derived from an EMBL/GenBank/DDBJ whole genome shotgun (WGS) entry which is preliminary data.</text>
</comment>
<dbReference type="EMBL" id="DVNH01000017">
    <property type="protein sequence ID" value="HIU51442.1"/>
    <property type="molecule type" value="Genomic_DNA"/>
</dbReference>
<accession>A0A9D1S9G7</accession>